<dbReference type="CDD" id="cd19958">
    <property type="entry name" value="pyocin_knob"/>
    <property type="match status" value="1"/>
</dbReference>
<dbReference type="EMBL" id="OP491958">
    <property type="protein sequence ID" value="UZV39630.1"/>
    <property type="molecule type" value="Genomic_DNA"/>
</dbReference>
<dbReference type="InterPro" id="IPR011050">
    <property type="entry name" value="Pectin_lyase_fold/virulence"/>
</dbReference>
<accession>A0A9E8K2G1</accession>
<reference evidence="6" key="1">
    <citation type="submission" date="2022-09" db="EMBL/GenBank/DDBJ databases">
        <authorList>
            <person name="Cebeci A."/>
            <person name="Ture M."/>
            <person name="Alemdag M."/>
            <person name="Altinok I."/>
        </authorList>
    </citation>
    <scope>NUCLEOTIDE SEQUENCE</scope>
</reference>
<proteinExistence type="predicted"/>
<keyword evidence="7" id="KW-1185">Reference proteome</keyword>
<gene>
    <name evidence="6" type="ORF">APT65_00015</name>
</gene>
<keyword evidence="4" id="KW-0175">Coiled coil</keyword>
<evidence type="ECO:0000256" key="3">
    <source>
        <dbReference type="ARBA" id="ARBA00022844"/>
    </source>
</evidence>
<keyword evidence="3" id="KW-0946">Virion</keyword>
<comment type="subcellular location">
    <subcellularLocation>
        <location evidence="1">Virion</location>
    </subcellularLocation>
</comment>
<dbReference type="GO" id="GO:0051701">
    <property type="term" value="P:biological process involved in interaction with host"/>
    <property type="evidence" value="ECO:0007669"/>
    <property type="project" value="UniProtKB-ARBA"/>
</dbReference>
<evidence type="ECO:0000256" key="2">
    <source>
        <dbReference type="ARBA" id="ARBA00022732"/>
    </source>
</evidence>
<dbReference type="PROSITE" id="PS51688">
    <property type="entry name" value="ICA"/>
    <property type="match status" value="1"/>
</dbReference>
<evidence type="ECO:0000256" key="4">
    <source>
        <dbReference type="SAM" id="Coils"/>
    </source>
</evidence>
<keyword evidence="2" id="KW-1227">Viral tail protein</keyword>
<evidence type="ECO:0000313" key="7">
    <source>
        <dbReference type="Proteomes" id="UP001163735"/>
    </source>
</evidence>
<dbReference type="InterPro" id="IPR012334">
    <property type="entry name" value="Pectin_lyas_fold"/>
</dbReference>
<feature type="coiled-coil region" evidence="4">
    <location>
        <begin position="1143"/>
        <end position="1170"/>
    </location>
</feature>
<dbReference type="Gene3D" id="2.160.20.10">
    <property type="entry name" value="Single-stranded right-handed beta-helix, Pectin lyase-like"/>
    <property type="match status" value="1"/>
</dbReference>
<sequence length="1172" mass="126288">MSFFSNDVRVSDTATPNNFTVANYTGPNVSQYGWTSADQGNYNQLIQYVDECRRISEHVDEVAAYIDSVMIDVQNIETIYLATKDVYDQTVLIKTDFDLKYSDFIVKYEDFTPKYDDFLIKYADFLVKYSEVITYRDQAAASAVLSAGSAALSENYYNLTYTIYLDLKEGQVYRGTWNPNTNAYPNAHGTNSVWDVVLNSGQTSYDFDGKTWRSGDRLLYVLASTEYQQLATGSGVLSVNGKVGAVTLTYTDVDAVPTTRTINSKPLSSNVVLTYTDVGAAPAGFGLGGTMNSTLLSGASCNIATETGWYNVFSGTTDTPFTTGPSGSALQVMKWGSSSIYQVFYSYTSDRIFTRRMNSGVWQPWFEIYSTSRKPTATDILSSNGKTLQYLTDKVNQIYDVKDYGAVGDGVTDDTTAVQNALDAIPSGSILSFTKGTYKINIVNINKPVKFVGHAKIIVRSFRIKTSNFISELTGEIVAPDYNSTCRAFQCMAHLDAADYENIQILGANFSGYFYSTDIRGRDYSATASDPTNRVVKNVLIQGCTSKAPVGQNAGHFQHTGLTNVKCIGNSTYGGQNATSYNFINGNGDILVVGNYDENNSYGSLEIENNVISSGVVSGNMFGHDLWIDDTSNIHVVGNNTKRVIRVTSQHNDVQNVSIVANRCAAVSVTTFGVSPIGVSRNITVNGNHVYNDLNSHCVFADNTVYSISVEGNQLYIAPGGTGNVVGLVRHSNADHKVINNFCNGGKLLFSSTGGSVIEYGNIGVGSGSTAGSGTMYANYGNLVYHQGFKPTPSEIGTMTTSEINSALNSKLSLSGGTMTGPITSQTAKSSIVVNGQASISYQDAGQTVFHTLAYGNAFAIAKNTNGDTNIWTITPGGQTQQAGPNYNISGTITQSPDLTKWVSIESSNGADPYLASRGLGEANNTVAMRFGSSITVEKSTNFNKGVYNLYSISRNWNSYGLANYRAEEITASSGALRAALSYPFKINGVYAVDTYLGTYANGSSAAELTHVLGSTDGGSFNRLWMFGLNGSLVYKTDAAGTTGTISSISPMTAPSFTPTSDVNIKSDLIKIENCLDVISNFTPYNYSKRGSEGREDGLIAQDVQLTLPDSVKVVSTDESFYGVPEVLGVNYSSITAVNSGAINELHKLVKILSSKIESLESEIVTLRANQS</sequence>
<name>A0A9E8K2G1_9CAUD</name>
<evidence type="ECO:0000256" key="1">
    <source>
        <dbReference type="ARBA" id="ARBA00004328"/>
    </source>
</evidence>
<protein>
    <recommendedName>
        <fullName evidence="5">Peptidase S74 domain-containing protein</fullName>
    </recommendedName>
</protein>
<dbReference type="Pfam" id="PF13884">
    <property type="entry name" value="Peptidase_S74"/>
    <property type="match status" value="1"/>
</dbReference>
<dbReference type="GO" id="GO:0098015">
    <property type="term" value="C:virus tail"/>
    <property type="evidence" value="ECO:0007669"/>
    <property type="project" value="UniProtKB-KW"/>
</dbReference>
<dbReference type="Proteomes" id="UP001163735">
    <property type="component" value="Segment"/>
</dbReference>
<organism evidence="6 7">
    <name type="scientific">Aeromonas phage APT65</name>
    <dbReference type="NCBI Taxonomy" id="2982914"/>
    <lineage>
        <taxon>Viruses</taxon>
        <taxon>Duplodnaviria</taxon>
        <taxon>Heunggongvirae</taxon>
        <taxon>Uroviricota</taxon>
        <taxon>Caudoviricetes</taxon>
        <taxon>Aquaneticvirus</taxon>
        <taxon>Aquaneticvirus ApT65</taxon>
    </lineage>
</organism>
<dbReference type="InterPro" id="IPR030392">
    <property type="entry name" value="S74_ICA"/>
</dbReference>
<evidence type="ECO:0000259" key="5">
    <source>
        <dbReference type="PROSITE" id="PS51688"/>
    </source>
</evidence>
<dbReference type="SUPFAM" id="SSF51126">
    <property type="entry name" value="Pectin lyase-like"/>
    <property type="match status" value="1"/>
</dbReference>
<dbReference type="GO" id="GO:0019058">
    <property type="term" value="P:viral life cycle"/>
    <property type="evidence" value="ECO:0007669"/>
    <property type="project" value="UniProtKB-ARBA"/>
</dbReference>
<feature type="domain" description="Peptidase S74" evidence="5">
    <location>
        <begin position="1061"/>
        <end position="1164"/>
    </location>
</feature>
<evidence type="ECO:0000313" key="6">
    <source>
        <dbReference type="EMBL" id="UZV39630.1"/>
    </source>
</evidence>